<dbReference type="InterPro" id="IPR005811">
    <property type="entry name" value="SUCC_ACL_C"/>
</dbReference>
<dbReference type="GO" id="GO:0006099">
    <property type="term" value="P:tricarboxylic acid cycle"/>
    <property type="evidence" value="ECO:0007669"/>
    <property type="project" value="InterPro"/>
</dbReference>
<dbReference type="InterPro" id="IPR005809">
    <property type="entry name" value="Succ_CoA_ligase-like_bsu"/>
</dbReference>
<keyword evidence="4" id="KW-0460">Magnesium</keyword>
<evidence type="ECO:0000256" key="3">
    <source>
        <dbReference type="ARBA" id="ARBA00022741"/>
    </source>
</evidence>
<dbReference type="SUPFAM" id="SSF52210">
    <property type="entry name" value="Succinyl-CoA synthetase domains"/>
    <property type="match status" value="1"/>
</dbReference>
<dbReference type="SUPFAM" id="SSF56059">
    <property type="entry name" value="Glutathione synthetase ATP-binding domain-like"/>
    <property type="match status" value="1"/>
</dbReference>
<gene>
    <name evidence="7" type="ORF">ABWT76_003609</name>
</gene>
<dbReference type="InterPro" id="IPR016102">
    <property type="entry name" value="Succinyl-CoA_synth-like"/>
</dbReference>
<keyword evidence="2" id="KW-0479">Metal-binding</keyword>
<dbReference type="InterPro" id="IPR013815">
    <property type="entry name" value="ATP_grasp_subdomain_1"/>
</dbReference>
<evidence type="ECO:0000256" key="5">
    <source>
        <dbReference type="PROSITE-ProRule" id="PRU00409"/>
    </source>
</evidence>
<dbReference type="GO" id="GO:0046872">
    <property type="term" value="F:metal ion binding"/>
    <property type="evidence" value="ECO:0007669"/>
    <property type="project" value="UniProtKB-KW"/>
</dbReference>
<evidence type="ECO:0000259" key="6">
    <source>
        <dbReference type="PROSITE" id="PS50975"/>
    </source>
</evidence>
<dbReference type="InterPro" id="IPR013650">
    <property type="entry name" value="ATP-grasp_succ-CoA_synth-type"/>
</dbReference>
<dbReference type="Pfam" id="PF08442">
    <property type="entry name" value="ATP-grasp_2"/>
    <property type="match status" value="1"/>
</dbReference>
<dbReference type="GO" id="GO:0005829">
    <property type="term" value="C:cytosol"/>
    <property type="evidence" value="ECO:0007669"/>
    <property type="project" value="TreeGrafter"/>
</dbReference>
<accession>A0AAU8J832</accession>
<sequence>MDLLEYQAKELFREMGIPVLPSQRIDHPKDLKGLKIPYPVVLKSQVRATGRGKAGGINFVENTIDAVAAAQTIFNLPIMGEYPEVLLAEAKYDTDKELYLAVVLDQTVRRPVLLGSQQGGTSTESAMEKMQQVVVADEFSPFYARRLVLKMGLSGILVKSVSAIVEKMYRLFVAKDLDLVEINPLGISRSGEVMALDGKVSANDEAICRHEDLAKLSQKISCRVNGELSLDTSPDLNFVTLDGNIGILCNGVGLTMATLDLIHLYGGKLANFVNLGGDARMDFNRDSLRDSFASRLCERLEQGLNLIGKDPSVKVILVNLIGSAIDCELAAEVISAYVQGIPRSAIAPFVQAEPEVLALTQESSPKASAEADADTDNSLDFLTGKPKLIVRLVGNRFAEAKKTLSAIKVPLMDNLDEAIKKTVAIVQ</sequence>
<name>A0AAU8J832_9CYAN</name>
<dbReference type="Gene3D" id="3.30.1490.20">
    <property type="entry name" value="ATP-grasp fold, A domain"/>
    <property type="match status" value="1"/>
</dbReference>
<keyword evidence="1 7" id="KW-0436">Ligase</keyword>
<keyword evidence="3 5" id="KW-0547">Nucleotide-binding</keyword>
<dbReference type="GO" id="GO:0042709">
    <property type="term" value="C:succinate-CoA ligase complex"/>
    <property type="evidence" value="ECO:0007669"/>
    <property type="project" value="TreeGrafter"/>
</dbReference>
<organism evidence="7">
    <name type="scientific">Planktothricoides raciborskii GIHE-MW2</name>
    <dbReference type="NCBI Taxonomy" id="2792601"/>
    <lineage>
        <taxon>Bacteria</taxon>
        <taxon>Bacillati</taxon>
        <taxon>Cyanobacteriota</taxon>
        <taxon>Cyanophyceae</taxon>
        <taxon>Oscillatoriophycideae</taxon>
        <taxon>Oscillatoriales</taxon>
        <taxon>Oscillatoriaceae</taxon>
        <taxon>Planktothricoides</taxon>
    </lineage>
</organism>
<dbReference type="PROSITE" id="PS50975">
    <property type="entry name" value="ATP_GRASP"/>
    <property type="match status" value="1"/>
</dbReference>
<proteinExistence type="predicted"/>
<dbReference type="Pfam" id="PF00549">
    <property type="entry name" value="Ligase_CoA"/>
    <property type="match status" value="1"/>
</dbReference>
<dbReference type="PIRSF" id="PIRSF001554">
    <property type="entry name" value="SucCS_beta"/>
    <property type="match status" value="1"/>
</dbReference>
<feature type="domain" description="ATP-grasp" evidence="6">
    <location>
        <begin position="9"/>
        <end position="211"/>
    </location>
</feature>
<evidence type="ECO:0000256" key="1">
    <source>
        <dbReference type="ARBA" id="ARBA00022598"/>
    </source>
</evidence>
<dbReference type="GO" id="GO:0005524">
    <property type="term" value="F:ATP binding"/>
    <property type="evidence" value="ECO:0007669"/>
    <property type="project" value="UniProtKB-UniRule"/>
</dbReference>
<dbReference type="EMBL" id="CP159837">
    <property type="protein sequence ID" value="XCM34965.1"/>
    <property type="molecule type" value="Genomic_DNA"/>
</dbReference>
<dbReference type="GO" id="GO:0006104">
    <property type="term" value="P:succinyl-CoA metabolic process"/>
    <property type="evidence" value="ECO:0007669"/>
    <property type="project" value="TreeGrafter"/>
</dbReference>
<dbReference type="Gene3D" id="3.40.50.261">
    <property type="entry name" value="Succinyl-CoA synthetase domains"/>
    <property type="match status" value="1"/>
</dbReference>
<evidence type="ECO:0000313" key="7">
    <source>
        <dbReference type="EMBL" id="XCM34965.1"/>
    </source>
</evidence>
<evidence type="ECO:0000256" key="2">
    <source>
        <dbReference type="ARBA" id="ARBA00022723"/>
    </source>
</evidence>
<dbReference type="Gene3D" id="3.30.470.20">
    <property type="entry name" value="ATP-grasp fold, B domain"/>
    <property type="match status" value="1"/>
</dbReference>
<dbReference type="InterPro" id="IPR011761">
    <property type="entry name" value="ATP-grasp"/>
</dbReference>
<dbReference type="AlphaFoldDB" id="A0AAU8J832"/>
<reference evidence="7" key="1">
    <citation type="submission" date="2024-07" db="EMBL/GenBank/DDBJ databases">
        <authorList>
            <person name="Kim Y.J."/>
            <person name="Jeong J.Y."/>
        </authorList>
    </citation>
    <scope>NUCLEOTIDE SEQUENCE</scope>
    <source>
        <strain evidence="7">GIHE-MW2</strain>
    </source>
</reference>
<dbReference type="PANTHER" id="PTHR11815">
    <property type="entry name" value="SUCCINYL-COA SYNTHETASE BETA CHAIN"/>
    <property type="match status" value="1"/>
</dbReference>
<dbReference type="RefSeq" id="WP_054469833.1">
    <property type="nucleotide sequence ID" value="NZ_CP159837.1"/>
</dbReference>
<evidence type="ECO:0000256" key="4">
    <source>
        <dbReference type="ARBA" id="ARBA00022842"/>
    </source>
</evidence>
<keyword evidence="5" id="KW-0067">ATP-binding</keyword>
<dbReference type="PANTHER" id="PTHR11815:SF10">
    <property type="entry name" value="SUCCINATE--COA LIGASE [GDP-FORMING] SUBUNIT BETA, MITOCHONDRIAL"/>
    <property type="match status" value="1"/>
</dbReference>
<protein>
    <submittedName>
        <fullName evidence="7">Succinate--CoA ligase subunit beta</fullName>
    </submittedName>
</protein>
<dbReference type="GO" id="GO:0004775">
    <property type="term" value="F:succinate-CoA ligase (ADP-forming) activity"/>
    <property type="evidence" value="ECO:0007669"/>
    <property type="project" value="TreeGrafter"/>
</dbReference>